<feature type="transmembrane region" description="Helical" evidence="1">
    <location>
        <begin position="86"/>
        <end position="106"/>
    </location>
</feature>
<accession>A0A942U719</accession>
<keyword evidence="1" id="KW-0812">Transmembrane</keyword>
<dbReference type="AlphaFoldDB" id="A0A942U719"/>
<evidence type="ECO:0000313" key="2">
    <source>
        <dbReference type="EMBL" id="MBS4214117.1"/>
    </source>
</evidence>
<comment type="caution">
    <text evidence="2">The sequence shown here is derived from an EMBL/GenBank/DDBJ whole genome shotgun (WGS) entry which is preliminary data.</text>
</comment>
<dbReference type="RefSeq" id="WP_213118613.1">
    <property type="nucleotide sequence ID" value="NZ_JAGYPF010000003.1"/>
</dbReference>
<gene>
    <name evidence="2" type="ORF">KHA99_16815</name>
</gene>
<protein>
    <submittedName>
        <fullName evidence="2">Branched-chain amino acid ABC transporter substrate-binding protein</fullName>
    </submittedName>
</protein>
<dbReference type="Proteomes" id="UP000679749">
    <property type="component" value="Unassembled WGS sequence"/>
</dbReference>
<sequence length="145" mass="16725">MKIIKDERLIIQNLRNIRIAFLFQTICILGILIYDGISKGITHVTDNPLWLVFMGTSVILGYLNLRISVDEYETHNKKKQGPYYKNVFISLVVGVIFSVITILTPEGTVRDAVIIGGVMFGCFLFSFTVVYYLRKKRYDEFDDEE</sequence>
<feature type="transmembrane region" description="Helical" evidence="1">
    <location>
        <begin position="112"/>
        <end position="133"/>
    </location>
</feature>
<keyword evidence="3" id="KW-1185">Reference proteome</keyword>
<feature type="transmembrane region" description="Helical" evidence="1">
    <location>
        <begin position="49"/>
        <end position="65"/>
    </location>
</feature>
<dbReference type="EMBL" id="JAGYPF010000003">
    <property type="protein sequence ID" value="MBS4214117.1"/>
    <property type="molecule type" value="Genomic_DNA"/>
</dbReference>
<reference evidence="2" key="1">
    <citation type="submission" date="2021-05" db="EMBL/GenBank/DDBJ databases">
        <title>Novel Bacillus species.</title>
        <authorList>
            <person name="Liu G."/>
        </authorList>
    </citation>
    <scope>NUCLEOTIDE SEQUENCE</scope>
    <source>
        <strain evidence="2">FJAT-49825</strain>
    </source>
</reference>
<name>A0A942U719_9BACI</name>
<evidence type="ECO:0000256" key="1">
    <source>
        <dbReference type="SAM" id="Phobius"/>
    </source>
</evidence>
<keyword evidence="1" id="KW-0472">Membrane</keyword>
<evidence type="ECO:0000313" key="3">
    <source>
        <dbReference type="Proteomes" id="UP000679749"/>
    </source>
</evidence>
<organism evidence="2 3">
    <name type="scientific">Neobacillus rhizophilus</name>
    <dbReference type="NCBI Taxonomy" id="2833579"/>
    <lineage>
        <taxon>Bacteria</taxon>
        <taxon>Bacillati</taxon>
        <taxon>Bacillota</taxon>
        <taxon>Bacilli</taxon>
        <taxon>Bacillales</taxon>
        <taxon>Bacillaceae</taxon>
        <taxon>Neobacillus</taxon>
    </lineage>
</organism>
<proteinExistence type="predicted"/>
<feature type="transmembrane region" description="Helical" evidence="1">
    <location>
        <begin position="20"/>
        <end position="37"/>
    </location>
</feature>
<keyword evidence="1" id="KW-1133">Transmembrane helix</keyword>